<accession>A0ABV0QHY8</accession>
<name>A0ABV0QHY8_9TELE</name>
<dbReference type="Proteomes" id="UP001434883">
    <property type="component" value="Unassembled WGS sequence"/>
</dbReference>
<proteinExistence type="predicted"/>
<evidence type="ECO:0000313" key="2">
    <source>
        <dbReference type="Proteomes" id="UP001434883"/>
    </source>
</evidence>
<reference evidence="1 2" key="1">
    <citation type="submission" date="2021-06" db="EMBL/GenBank/DDBJ databases">
        <authorList>
            <person name="Palmer J.M."/>
        </authorList>
    </citation>
    <scope>NUCLEOTIDE SEQUENCE [LARGE SCALE GENOMIC DNA]</scope>
    <source>
        <strain evidence="1 2">XC_2019</strain>
        <tissue evidence="1">Muscle</tissue>
    </source>
</reference>
<organism evidence="1 2">
    <name type="scientific">Xenoophorus captivus</name>
    <dbReference type="NCBI Taxonomy" id="1517983"/>
    <lineage>
        <taxon>Eukaryota</taxon>
        <taxon>Metazoa</taxon>
        <taxon>Chordata</taxon>
        <taxon>Craniata</taxon>
        <taxon>Vertebrata</taxon>
        <taxon>Euteleostomi</taxon>
        <taxon>Actinopterygii</taxon>
        <taxon>Neopterygii</taxon>
        <taxon>Teleostei</taxon>
        <taxon>Neoteleostei</taxon>
        <taxon>Acanthomorphata</taxon>
        <taxon>Ovalentaria</taxon>
        <taxon>Atherinomorphae</taxon>
        <taxon>Cyprinodontiformes</taxon>
        <taxon>Goodeidae</taxon>
        <taxon>Xenoophorus</taxon>
    </lineage>
</organism>
<dbReference type="EMBL" id="JAHRIN010010298">
    <property type="protein sequence ID" value="MEQ2195117.1"/>
    <property type="molecule type" value="Genomic_DNA"/>
</dbReference>
<evidence type="ECO:0000313" key="1">
    <source>
        <dbReference type="EMBL" id="MEQ2195117.1"/>
    </source>
</evidence>
<protein>
    <submittedName>
        <fullName evidence="1">Uncharacterized protein</fullName>
    </submittedName>
</protein>
<comment type="caution">
    <text evidence="1">The sequence shown here is derived from an EMBL/GenBank/DDBJ whole genome shotgun (WGS) entry which is preliminary data.</text>
</comment>
<gene>
    <name evidence="1" type="ORF">XENOCAPTIV_007778</name>
</gene>
<keyword evidence="2" id="KW-1185">Reference proteome</keyword>
<sequence length="110" mass="11872">MCRCLLVGKPLESVPTDACVLKAFIPMNKISLSKHVSLGGPPFAVEFTMTGGKGQGFTVYNTLLTSATPMCRCVCVFMSDTHQQPVETMKRHPEPNICMGVSSASWSSCL</sequence>